<protein>
    <recommendedName>
        <fullName evidence="3">HTH cro/C1-type domain-containing protein</fullName>
    </recommendedName>
</protein>
<keyword evidence="2" id="KW-1185">Reference proteome</keyword>
<sequence>MLNPKFINELKESGVPLHRLAWESGLTPSQVYRITCGIERPEPGCRKVEALCRHLKMDPEEAFVTNRQEGHRDG</sequence>
<dbReference type="AlphaFoldDB" id="D6STR4"/>
<comment type="caution">
    <text evidence="1">The sequence shown here is derived from an EMBL/GenBank/DDBJ whole genome shotgun (WGS) entry which is preliminary data.</text>
</comment>
<evidence type="ECO:0000313" key="2">
    <source>
        <dbReference type="Proteomes" id="UP000005496"/>
    </source>
</evidence>
<gene>
    <name evidence="1" type="ORF">Dthio_PD1420</name>
</gene>
<name>D6STR4_9BACT</name>
<proteinExistence type="predicted"/>
<dbReference type="Proteomes" id="UP000005496">
    <property type="component" value="Unassembled WGS sequence"/>
</dbReference>
<accession>D6STR4</accession>
<organism evidence="1 2">
    <name type="scientific">Desulfonatronospira thiodismutans ASO3-1</name>
    <dbReference type="NCBI Taxonomy" id="555779"/>
    <lineage>
        <taxon>Bacteria</taxon>
        <taxon>Pseudomonadati</taxon>
        <taxon>Thermodesulfobacteriota</taxon>
        <taxon>Desulfovibrionia</taxon>
        <taxon>Desulfovibrionales</taxon>
        <taxon>Desulfonatronovibrionaceae</taxon>
        <taxon>Desulfonatronospira</taxon>
    </lineage>
</organism>
<evidence type="ECO:0000313" key="1">
    <source>
        <dbReference type="EMBL" id="EFI34080.1"/>
    </source>
</evidence>
<dbReference type="EMBL" id="ACJN02000003">
    <property type="protein sequence ID" value="EFI34080.1"/>
    <property type="molecule type" value="Genomic_DNA"/>
</dbReference>
<evidence type="ECO:0008006" key="3">
    <source>
        <dbReference type="Google" id="ProtNLM"/>
    </source>
</evidence>
<reference evidence="1" key="1">
    <citation type="submission" date="2010-05" db="EMBL/GenBank/DDBJ databases">
        <title>The draft genome of Desulfonatronospira thiodismutans ASO3-1.</title>
        <authorList>
            <consortium name="US DOE Joint Genome Institute (JGI-PGF)"/>
            <person name="Lucas S."/>
            <person name="Copeland A."/>
            <person name="Lapidus A."/>
            <person name="Cheng J.-F."/>
            <person name="Bruce D."/>
            <person name="Goodwin L."/>
            <person name="Pitluck S."/>
            <person name="Chertkov O."/>
            <person name="Brettin T."/>
            <person name="Detter J.C."/>
            <person name="Han C."/>
            <person name="Land M.L."/>
            <person name="Hauser L."/>
            <person name="Kyrpides N."/>
            <person name="Mikhailova N."/>
            <person name="Muyzer G."/>
            <person name="Woyke T."/>
        </authorList>
    </citation>
    <scope>NUCLEOTIDE SEQUENCE [LARGE SCALE GENOMIC DNA]</scope>
    <source>
        <strain evidence="1">ASO3-1</strain>
    </source>
</reference>